<evidence type="ECO:0008006" key="3">
    <source>
        <dbReference type="Google" id="ProtNLM"/>
    </source>
</evidence>
<dbReference type="AlphaFoldDB" id="A0A0F9JXU3"/>
<evidence type="ECO:0000256" key="1">
    <source>
        <dbReference type="SAM" id="Phobius"/>
    </source>
</evidence>
<feature type="transmembrane region" description="Helical" evidence="1">
    <location>
        <begin position="35"/>
        <end position="52"/>
    </location>
</feature>
<gene>
    <name evidence="2" type="ORF">LCGC14_1703310</name>
</gene>
<dbReference type="EMBL" id="LAZR01015082">
    <property type="protein sequence ID" value="KKM14718.1"/>
    <property type="molecule type" value="Genomic_DNA"/>
</dbReference>
<keyword evidence="1" id="KW-0472">Membrane</keyword>
<keyword evidence="1" id="KW-0812">Transmembrane</keyword>
<evidence type="ECO:0000313" key="2">
    <source>
        <dbReference type="EMBL" id="KKM14718.1"/>
    </source>
</evidence>
<proteinExistence type="predicted"/>
<name>A0A0F9JXU3_9ZZZZ</name>
<organism evidence="2">
    <name type="scientific">marine sediment metagenome</name>
    <dbReference type="NCBI Taxonomy" id="412755"/>
    <lineage>
        <taxon>unclassified sequences</taxon>
        <taxon>metagenomes</taxon>
        <taxon>ecological metagenomes</taxon>
    </lineage>
</organism>
<feature type="transmembrane region" description="Helical" evidence="1">
    <location>
        <begin position="12"/>
        <end position="29"/>
    </location>
</feature>
<comment type="caution">
    <text evidence="2">The sequence shown here is derived from an EMBL/GenBank/DDBJ whole genome shotgun (WGS) entry which is preliminary data.</text>
</comment>
<protein>
    <recommendedName>
        <fullName evidence="3">Holin</fullName>
    </recommendedName>
</protein>
<accession>A0A0F9JXU3</accession>
<reference evidence="2" key="1">
    <citation type="journal article" date="2015" name="Nature">
        <title>Complex archaea that bridge the gap between prokaryotes and eukaryotes.</title>
        <authorList>
            <person name="Spang A."/>
            <person name="Saw J.H."/>
            <person name="Jorgensen S.L."/>
            <person name="Zaremba-Niedzwiedzka K."/>
            <person name="Martijn J."/>
            <person name="Lind A.E."/>
            <person name="van Eijk R."/>
            <person name="Schleper C."/>
            <person name="Guy L."/>
            <person name="Ettema T.J."/>
        </authorList>
    </citation>
    <scope>NUCLEOTIDE SEQUENCE</scope>
</reference>
<keyword evidence="1" id="KW-1133">Transmembrane helix</keyword>
<sequence>MLDKDWYRSKTIWAGLIIAGYGIATAAGVSLPTELIITLTSALGLVGIRQAIGNKKF</sequence>